<evidence type="ECO:0000256" key="5">
    <source>
        <dbReference type="ARBA" id="ARBA00023310"/>
    </source>
</evidence>
<dbReference type="STRING" id="113653.GAH_00902"/>
<sequence>MISKIIRKTKISEWAYIVARVRVMKRKLIPKEEYAKLLNMDLNEIIRYLEETEYKKEIDELAYKYSGMDLIDHALSLNLSRTYTKLINISKGLPRELIVLYLRKWDFWNIKNIIRGKMFGFSNEEIEATLVPAGELDEEFLKSLLARDTVDEIVDAFKGKPFHAILEKLLHGAKLSEVEDELDKFYYTSIASLSAESLDTKYFIDFIRMEIDIVNIKTIIRLKREGVPADEIMSRIVPYGYQLTEDEARKLAAMDLEELYKALENYWFIDDLREAIATHLMSKVENALMGVWAQRTIRKSNYYPLSVLPVLAYMLLKRIEVDNLRLIARGKASGMDVEEIKEQLVIV</sequence>
<dbReference type="RefSeq" id="WP_048094939.1">
    <property type="nucleotide sequence ID" value="NZ_CP011267.1"/>
</dbReference>
<evidence type="ECO:0000313" key="7">
    <source>
        <dbReference type="EMBL" id="AKG91770.1"/>
    </source>
</evidence>
<dbReference type="InParanoid" id="A0A0F7IE47"/>
<keyword evidence="5 6" id="KW-0066">ATP synthesis</keyword>
<dbReference type="GO" id="GO:0046933">
    <property type="term" value="F:proton-transporting ATP synthase activity, rotational mechanism"/>
    <property type="evidence" value="ECO:0007669"/>
    <property type="project" value="UniProtKB-UniRule"/>
</dbReference>
<dbReference type="PATRIC" id="fig|113653.22.peg.904"/>
<dbReference type="HOGENOM" id="CLU_059311_0_1_2"/>
<dbReference type="AlphaFoldDB" id="A0A0F7IE47"/>
<dbReference type="OrthoDB" id="4272at2157"/>
<dbReference type="GeneID" id="24803481"/>
<dbReference type="HAMAP" id="MF_00314">
    <property type="entry name" value="ATP_synth_C_arch"/>
    <property type="match status" value="1"/>
</dbReference>
<dbReference type="InterPro" id="IPR035067">
    <property type="entry name" value="V-type_ATPase_csu/dsu"/>
</dbReference>
<gene>
    <name evidence="6" type="primary">atpC</name>
    <name evidence="7" type="ORF">GAH_00902</name>
</gene>
<proteinExistence type="inferred from homology"/>
<keyword evidence="6" id="KW-0472">Membrane</keyword>
<accession>A0A0F7IE47</accession>
<dbReference type="InterPro" id="IPR044911">
    <property type="entry name" value="V-type_ATPase_csu/dsu_dom_3"/>
</dbReference>
<comment type="subcellular location">
    <subcellularLocation>
        <location evidence="6">Cell membrane</location>
        <topology evidence="6">Peripheral membrane protein</topology>
    </subcellularLocation>
</comment>
<dbReference type="NCBIfam" id="TIGR02923">
    <property type="entry name" value="AhaC"/>
    <property type="match status" value="1"/>
</dbReference>
<keyword evidence="2 6" id="KW-0813">Transport</keyword>
<dbReference type="InterPro" id="IPR014272">
    <property type="entry name" value="ATPase_V0-cplx_csu"/>
</dbReference>
<keyword evidence="6" id="KW-1003">Cell membrane</keyword>
<dbReference type="GO" id="GO:0005524">
    <property type="term" value="F:ATP binding"/>
    <property type="evidence" value="ECO:0007669"/>
    <property type="project" value="UniProtKB-UniRule"/>
</dbReference>
<evidence type="ECO:0000256" key="1">
    <source>
        <dbReference type="ARBA" id="ARBA00006709"/>
    </source>
</evidence>
<dbReference type="Gene3D" id="1.10.132.50">
    <property type="entry name" value="ATP synthase (C/AC39) subunit, domain 3"/>
    <property type="match status" value="1"/>
</dbReference>
<dbReference type="NCBIfam" id="NF002268">
    <property type="entry name" value="PRK01198.1-4"/>
    <property type="match status" value="1"/>
</dbReference>
<evidence type="ECO:0000256" key="2">
    <source>
        <dbReference type="ARBA" id="ARBA00022448"/>
    </source>
</evidence>
<comment type="function">
    <text evidence="6">Component of the A-type ATP synthase that produces ATP from ADP in the presence of a proton gradient across the membrane.</text>
</comment>
<evidence type="ECO:0000256" key="6">
    <source>
        <dbReference type="HAMAP-Rule" id="MF_00314"/>
    </source>
</evidence>
<organism evidence="7 8">
    <name type="scientific">Geoglobus ahangari</name>
    <dbReference type="NCBI Taxonomy" id="113653"/>
    <lineage>
        <taxon>Archaea</taxon>
        <taxon>Methanobacteriati</taxon>
        <taxon>Methanobacteriota</taxon>
        <taxon>Archaeoglobi</taxon>
        <taxon>Archaeoglobales</taxon>
        <taxon>Archaeoglobaceae</taxon>
        <taxon>Geoglobus</taxon>
    </lineage>
</organism>
<comment type="subunit">
    <text evidence="6">Has multiple subunits with at least A(3), B(3), C, D, E, F, H, I and proteolipid K(x).</text>
</comment>
<dbReference type="GO" id="GO:0005886">
    <property type="term" value="C:plasma membrane"/>
    <property type="evidence" value="ECO:0007669"/>
    <property type="project" value="UniProtKB-SubCell"/>
</dbReference>
<dbReference type="KEGG" id="gah:GAH_00902"/>
<dbReference type="Proteomes" id="UP000034723">
    <property type="component" value="Chromosome"/>
</dbReference>
<protein>
    <recommendedName>
        <fullName evidence="6">A-type ATP synthase subunit C</fullName>
    </recommendedName>
</protein>
<reference evidence="7 8" key="1">
    <citation type="submission" date="2015-04" db="EMBL/GenBank/DDBJ databases">
        <title>The complete genome sequence of the hyperthermophilic, obligate iron-reducing archaeon Geoglobus ahangari strain 234T.</title>
        <authorList>
            <person name="Manzella M.P."/>
            <person name="Holmes D.E."/>
            <person name="Rocheleau J.M."/>
            <person name="Chung A."/>
            <person name="Reguera G."/>
            <person name="Kashefi K."/>
        </authorList>
    </citation>
    <scope>NUCLEOTIDE SEQUENCE [LARGE SCALE GENOMIC DNA]</scope>
    <source>
        <strain evidence="7 8">234</strain>
    </source>
</reference>
<evidence type="ECO:0000256" key="3">
    <source>
        <dbReference type="ARBA" id="ARBA00022781"/>
    </source>
</evidence>
<dbReference type="Gene3D" id="1.20.1690.10">
    <property type="entry name" value="V-type ATP synthase subunit C domain"/>
    <property type="match status" value="2"/>
</dbReference>
<evidence type="ECO:0000256" key="4">
    <source>
        <dbReference type="ARBA" id="ARBA00023065"/>
    </source>
</evidence>
<dbReference type="GO" id="GO:0042777">
    <property type="term" value="P:proton motive force-driven plasma membrane ATP synthesis"/>
    <property type="evidence" value="ECO:0007669"/>
    <property type="project" value="UniProtKB-UniRule"/>
</dbReference>
<name>A0A0F7IE47_9EURY</name>
<keyword evidence="3 6" id="KW-0375">Hydrogen ion transport</keyword>
<dbReference type="EMBL" id="CP011267">
    <property type="protein sequence ID" value="AKG91770.1"/>
    <property type="molecule type" value="Genomic_DNA"/>
</dbReference>
<dbReference type="InterPro" id="IPR002843">
    <property type="entry name" value="ATPase_V0-cplx_csu/dsu"/>
</dbReference>
<dbReference type="InterPro" id="IPR050873">
    <property type="entry name" value="V-ATPase_V0D/AC39_subunit"/>
</dbReference>
<dbReference type="InterPro" id="IPR036079">
    <property type="entry name" value="ATPase_csu/dsu_sf"/>
</dbReference>
<dbReference type="SUPFAM" id="SSF103486">
    <property type="entry name" value="V-type ATP synthase subunit C"/>
    <property type="match status" value="1"/>
</dbReference>
<keyword evidence="8" id="KW-1185">Reference proteome</keyword>
<dbReference type="Pfam" id="PF01992">
    <property type="entry name" value="vATP-synt_AC39"/>
    <property type="match status" value="1"/>
</dbReference>
<dbReference type="GO" id="GO:0046961">
    <property type="term" value="F:proton-transporting ATPase activity, rotational mechanism"/>
    <property type="evidence" value="ECO:0007669"/>
    <property type="project" value="InterPro"/>
</dbReference>
<evidence type="ECO:0000313" key="8">
    <source>
        <dbReference type="Proteomes" id="UP000034723"/>
    </source>
</evidence>
<keyword evidence="4 6" id="KW-0406">Ion transport</keyword>
<dbReference type="PANTHER" id="PTHR38682:SF1">
    <property type="entry name" value="V-TYPE ATP SYNTHASE SUBUNIT C"/>
    <property type="match status" value="1"/>
</dbReference>
<comment type="similarity">
    <text evidence="1 6">Belongs to the V-ATPase V0D/AC39 subunit family.</text>
</comment>
<dbReference type="PANTHER" id="PTHR38682">
    <property type="entry name" value="V-TYPE ATP SYNTHASE SUBUNIT C"/>
    <property type="match status" value="1"/>
</dbReference>
<dbReference type="FunCoup" id="A0A0F7IE47">
    <property type="interactions" value="1"/>
</dbReference>
<dbReference type="GO" id="GO:0033179">
    <property type="term" value="C:proton-transporting V-type ATPase, V0 domain"/>
    <property type="evidence" value="ECO:0007669"/>
    <property type="project" value="InterPro"/>
</dbReference>